<keyword evidence="4" id="KW-1185">Reference proteome</keyword>
<sequence length="61" mass="7024">MLESEIKNIIAQNCNSYETKFKIINMSVGRLCESCNNCINFREDICSKGLFNEMKDIISIN</sequence>
<dbReference type="KEGG" id="cpae:CPAST_c00800"/>
<dbReference type="AlphaFoldDB" id="A0A0H3J0J9"/>
<dbReference type="EMBL" id="JPGY02000001">
    <property type="protein sequence ID" value="KRU13807.1"/>
    <property type="molecule type" value="Genomic_DNA"/>
</dbReference>
<name>A0A0H3J0J9_CLOPA</name>
<proteinExistence type="predicted"/>
<dbReference type="RefSeq" id="WP_003448227.1">
    <property type="nucleotide sequence ID" value="NZ_ANZB01000023.1"/>
</dbReference>
<organism evidence="1 4">
    <name type="scientific">Clostridium pasteurianum DSM 525 = ATCC 6013</name>
    <dbReference type="NCBI Taxonomy" id="1262449"/>
    <lineage>
        <taxon>Bacteria</taxon>
        <taxon>Bacillati</taxon>
        <taxon>Bacillota</taxon>
        <taxon>Clostridia</taxon>
        <taxon>Eubacteriales</taxon>
        <taxon>Clostridiaceae</taxon>
        <taxon>Clostridium</taxon>
    </lineage>
</organism>
<evidence type="ECO:0000313" key="3">
    <source>
        <dbReference type="Proteomes" id="UP000028042"/>
    </source>
</evidence>
<evidence type="ECO:0000313" key="2">
    <source>
        <dbReference type="EMBL" id="KRU13807.1"/>
    </source>
</evidence>
<gene>
    <name evidence="1" type="ORF">CLPA_c00800</name>
    <name evidence="2" type="ORF">CP6013_03058</name>
</gene>
<dbReference type="EMBL" id="CP009268">
    <property type="protein sequence ID" value="AJA50180.1"/>
    <property type="molecule type" value="Genomic_DNA"/>
</dbReference>
<evidence type="ECO:0000313" key="1">
    <source>
        <dbReference type="EMBL" id="AJA50180.1"/>
    </source>
</evidence>
<reference evidence="2" key="2">
    <citation type="submission" date="2015-10" db="EMBL/GenBank/DDBJ databases">
        <title>Improved Draft Genome Sequence of Clostridium pasteurianum Strain ATCC 6013 (DSM 525) Using a Hybrid Next-Generation Sequencing Approach.</title>
        <authorList>
            <person name="Pyne M.E."/>
            <person name="Utturkar S.M."/>
            <person name="Brown S.D."/>
            <person name="Moo-Young M."/>
            <person name="Chung D.A."/>
            <person name="Chou P.C."/>
        </authorList>
    </citation>
    <scope>NUCLEOTIDE SEQUENCE</scope>
    <source>
        <strain evidence="2">ATCC 6013</strain>
    </source>
</reference>
<reference evidence="1 4" key="1">
    <citation type="journal article" date="2015" name="Genome Announc.">
        <title>Complete Genome Sequence of the Nitrogen-Fixing and Solvent-Producing Clostridium pasteurianum DSM 525.</title>
        <authorList>
            <person name="Poehlein A."/>
            <person name="Grosse-Honebrink A."/>
            <person name="Zhang Y."/>
            <person name="Minton N.P."/>
            <person name="Daniel R."/>
        </authorList>
    </citation>
    <scope>NUCLEOTIDE SEQUENCE [LARGE SCALE GENOMIC DNA]</scope>
    <source>
        <strain evidence="1">DSM 525</strain>
        <strain evidence="4">DSM 525 / ATCC 6013</strain>
    </source>
</reference>
<dbReference type="Proteomes" id="UP000030905">
    <property type="component" value="Chromosome"/>
</dbReference>
<dbReference type="Proteomes" id="UP000028042">
    <property type="component" value="Unassembled WGS sequence"/>
</dbReference>
<dbReference type="GeneID" id="93072339"/>
<evidence type="ECO:0000313" key="4">
    <source>
        <dbReference type="Proteomes" id="UP000030905"/>
    </source>
</evidence>
<dbReference type="PATRIC" id="fig|1262449.3.peg.4031"/>
<dbReference type="KEGG" id="cpat:CLPA_c00800"/>
<protein>
    <submittedName>
        <fullName evidence="1">Uncharacterized protein</fullName>
    </submittedName>
</protein>
<accession>A0A0H3J0J9</accession>
<reference evidence="2 3" key="3">
    <citation type="journal article" name="Genome Announc.">
        <title>Improved Draft Genome Sequence of Clostridium pasteurianum Strain ATCC 6013 (DSM 525) Using a Hybrid Next-Generation Sequencing Approach.</title>
        <authorList>
            <person name="Pyne M.E."/>
            <person name="Utturkar S."/>
            <person name="Brown S.D."/>
            <person name="Moo-Young M."/>
            <person name="Chung D.A."/>
            <person name="Chou C.P."/>
        </authorList>
    </citation>
    <scope>NUCLEOTIDE SEQUENCE [LARGE SCALE GENOMIC DNA]</scope>
    <source>
        <strain evidence="2 3">ATCC 6013</strain>
    </source>
</reference>